<dbReference type="SUPFAM" id="SSF75553">
    <property type="entry name" value="Smc hinge domain"/>
    <property type="match status" value="1"/>
</dbReference>
<keyword evidence="2" id="KW-0132">Cell division</keyword>
<evidence type="ECO:0000256" key="5">
    <source>
        <dbReference type="ARBA" id="ARBA00023242"/>
    </source>
</evidence>
<dbReference type="Pfam" id="PF06470">
    <property type="entry name" value="SMC_hinge"/>
    <property type="match status" value="1"/>
</dbReference>
<accession>A0ABP0SFW5</accession>
<reference evidence="10 11" key="1">
    <citation type="submission" date="2024-02" db="EMBL/GenBank/DDBJ databases">
        <authorList>
            <person name="Chen Y."/>
            <person name="Shah S."/>
            <person name="Dougan E. K."/>
            <person name="Thang M."/>
            <person name="Chan C."/>
        </authorList>
    </citation>
    <scope>NUCLEOTIDE SEQUENCE [LARGE SCALE GENOMIC DNA]</scope>
</reference>
<protein>
    <recommendedName>
        <fullName evidence="9">SMC hinge domain-containing protein</fullName>
    </recommendedName>
</protein>
<keyword evidence="4 7" id="KW-0175">Coiled coil</keyword>
<organism evidence="10 11">
    <name type="scientific">Durusdinium trenchii</name>
    <dbReference type="NCBI Taxonomy" id="1381693"/>
    <lineage>
        <taxon>Eukaryota</taxon>
        <taxon>Sar</taxon>
        <taxon>Alveolata</taxon>
        <taxon>Dinophyceae</taxon>
        <taxon>Suessiales</taxon>
        <taxon>Symbiodiniaceae</taxon>
        <taxon>Durusdinium</taxon>
    </lineage>
</organism>
<evidence type="ECO:0000256" key="2">
    <source>
        <dbReference type="ARBA" id="ARBA00022618"/>
    </source>
</evidence>
<dbReference type="Gene3D" id="3.30.70.1620">
    <property type="match status" value="1"/>
</dbReference>
<feature type="coiled-coil region" evidence="7">
    <location>
        <begin position="346"/>
        <end position="512"/>
    </location>
</feature>
<dbReference type="InterPro" id="IPR003395">
    <property type="entry name" value="RecF/RecN/SMC_N"/>
</dbReference>
<keyword evidence="5" id="KW-0539">Nucleus</keyword>
<dbReference type="InterPro" id="IPR027417">
    <property type="entry name" value="P-loop_NTPase"/>
</dbReference>
<dbReference type="SMART" id="SM00968">
    <property type="entry name" value="SMC_hinge"/>
    <property type="match status" value="1"/>
</dbReference>
<evidence type="ECO:0000256" key="6">
    <source>
        <dbReference type="ARBA" id="ARBA00023306"/>
    </source>
</evidence>
<dbReference type="PANTHER" id="PTHR18937">
    <property type="entry name" value="STRUCTURAL MAINTENANCE OF CHROMOSOMES SMC FAMILY MEMBER"/>
    <property type="match status" value="1"/>
</dbReference>
<dbReference type="PANTHER" id="PTHR18937:SF12">
    <property type="entry name" value="STRUCTURAL MAINTENANCE OF CHROMOSOMES PROTEIN"/>
    <property type="match status" value="1"/>
</dbReference>
<dbReference type="Gene3D" id="3.40.50.300">
    <property type="entry name" value="P-loop containing nucleotide triphosphate hydrolases"/>
    <property type="match status" value="1"/>
</dbReference>
<dbReference type="SUPFAM" id="SSF52540">
    <property type="entry name" value="P-loop containing nucleoside triphosphate hydrolases"/>
    <property type="match status" value="1"/>
</dbReference>
<feature type="compositionally biased region" description="Basic and acidic residues" evidence="8">
    <location>
        <begin position="327"/>
        <end position="344"/>
    </location>
</feature>
<comment type="subcellular location">
    <subcellularLocation>
        <location evidence="1">Nucleus</location>
    </subcellularLocation>
</comment>
<keyword evidence="3" id="KW-0498">Mitosis</keyword>
<feature type="domain" description="SMC hinge" evidence="9">
    <location>
        <begin position="524"/>
        <end position="642"/>
    </location>
</feature>
<feature type="region of interest" description="Disordered" evidence="8">
    <location>
        <begin position="306"/>
        <end position="344"/>
    </location>
</feature>
<proteinExistence type="predicted"/>
<feature type="region of interest" description="Disordered" evidence="8">
    <location>
        <begin position="208"/>
        <end position="227"/>
    </location>
</feature>
<dbReference type="EMBL" id="CAXAMN010027506">
    <property type="protein sequence ID" value="CAK9111124.1"/>
    <property type="molecule type" value="Genomic_DNA"/>
</dbReference>
<evidence type="ECO:0000256" key="4">
    <source>
        <dbReference type="ARBA" id="ARBA00023054"/>
    </source>
</evidence>
<dbReference type="Proteomes" id="UP001642484">
    <property type="component" value="Unassembled WGS sequence"/>
</dbReference>
<evidence type="ECO:0000313" key="10">
    <source>
        <dbReference type="EMBL" id="CAK9111124.1"/>
    </source>
</evidence>
<evidence type="ECO:0000256" key="7">
    <source>
        <dbReference type="SAM" id="Coils"/>
    </source>
</evidence>
<gene>
    <name evidence="10" type="ORF">CCMP2556_LOCUS51606</name>
</gene>
<evidence type="ECO:0000256" key="8">
    <source>
        <dbReference type="SAM" id="MobiDB-lite"/>
    </source>
</evidence>
<evidence type="ECO:0000256" key="3">
    <source>
        <dbReference type="ARBA" id="ARBA00022776"/>
    </source>
</evidence>
<dbReference type="InterPro" id="IPR036277">
    <property type="entry name" value="SMC_hinge_sf"/>
</dbReference>
<evidence type="ECO:0000313" key="11">
    <source>
        <dbReference type="Proteomes" id="UP001642484"/>
    </source>
</evidence>
<evidence type="ECO:0000256" key="1">
    <source>
        <dbReference type="ARBA" id="ARBA00004123"/>
    </source>
</evidence>
<keyword evidence="6" id="KW-0131">Cell cycle</keyword>
<dbReference type="InterPro" id="IPR010935">
    <property type="entry name" value="SMC_hinge"/>
</dbReference>
<dbReference type="Pfam" id="PF02463">
    <property type="entry name" value="SMC_N"/>
    <property type="match status" value="1"/>
</dbReference>
<keyword evidence="11" id="KW-1185">Reference proteome</keyword>
<dbReference type="Gene3D" id="1.20.1060.20">
    <property type="match status" value="1"/>
</dbReference>
<comment type="caution">
    <text evidence="10">The sequence shown here is derived from an EMBL/GenBank/DDBJ whole genome shotgun (WGS) entry which is preliminary data.</text>
</comment>
<name>A0ABP0SFW5_9DINO</name>
<evidence type="ECO:0000259" key="9">
    <source>
        <dbReference type="SMART" id="SM00968"/>
    </source>
</evidence>
<sequence length="707" mass="80871">MVSSAECQAAKGGHHGVKQVVLENFKSYEGQVSVGPFKKFTCVVGPNGAGKSNLMDAVSFVLGVRTRHLRSDRLQELVHRKEQEPLSAVAGRRCSVELVYVDESGDQPKEKTFRRVIQPAAEARFQINGEAVSQEFYLSSLEEINILSKARNFLVFQGDVEAAAQRQGKELTGFLEQVSGSIAMRAEYEKLASEKASKEDVARDLYTRKRNAQNEKKRMSQQKEEAERYRSIELERRKLQAEFVLFRACCADTKGEEIAASIQDLRSEVDEAQADRKEADRQVEEAEKERAQVQLAVSEVEKRLHSAKSHSHQLSPEEVQARSELQAVEKRQQETVRQQELDKERQKRLQIQAAELNERVRQVETELETLRSERREMPLTEEQWRQFRHAQEEAERLTSVQSQEAKDLEQRIKAHQKQKAMADMDRREADLRLRRLKQKVEALTSALNVKQQARESQQKELERVTKELEGMAEGQKSRGSARKKLEDERQEIMEEIQNITATEQQIEKERRLTEVCQDLAQVVPGVSGRVVNLCQHVQKKYRVAVNVALGGHMDAVVTDTIQHARQCVQHLKERMLSPLTFLPLDNLRASMDVRLQEALRGQVAIRPALSCVSFEPRLNRAFEFMLSDVVIADSLDAGRRFVFEKLKDLGIKCRVVTLNGETISRDGNLAVWAPKEIQGWTKACMNFGFLRARAKEIQGLKHALTWW</sequence>